<sequence>MRIHPRKVVTYGLFALAVFFVFLLYNQNLLTKVDSDPPWKDLSHRRALSDLKVDPHGLFHEHVVKARQPTTPSRTEAPRTTSSRLWPSLEYYEDDRILAQMAHRPKGVLEKEKKGESVKEKVILVYHGYGSWGVQPGRNQFKEQKCPVQHCHVTDDRRRINEADIVMFHHSPSRPWAPRPPNQVWLLFMLESPYHTPGLTGVNDVFNWTATYRHDSVIVAPYERFTLFNESVKTLPLKKNYAAGKTKKVAWFVSNCGARNGRRQYVEELAKHIQVDIYGACGPLRCPRHKANDCFSMLTKDYKFYLSFENSNCRDYITEKFFVNGLTNDVLPIVMGAAPEDYARAAPYHSFIHVDEFETPKDLAEYLHKLDNNDSLYNEYFRWKGTGKSPSWERNPSPPPELQGDKDLLEAGAIHNTTFSKHWLFSTLMKLIEEVERENDNKESEEQGSDFRVDVDEELQTELCKLWDMSMNSEVVQFLQEFKAVEIFVGVISKSKAPRVTEISMGILGNMACDSEVCVAMSENEKVRNMALLLLDNSDPQTLNETARLLYTSLSNPEARGAWIQAITQAEDVQDHINFIFQSSTNSDLLHNTAEFLDVLLDVDEELCEKWATPLLIQSMLEAIKQIGCKYSEALETFLHIFQLLSTTEMGVESLVECADGLCPPLMKYLEITCEDEIVGLEGKQAALASALSVLNIIFTSHDGIATKLLKDEKLLRIFLKILEPLMPLIKQINEEDSFEMQMEKAGVRTKGDDSQSGQEKATSSNKQSKEDEKSSGKEKAQKSDEQDDDANEEDDDNDDDDEISEKAKRHLMMLYRVLQGFTFDVMFSIHVAMTEEDEEKDEQNKEGETSNQHKNLFTYMNESVSRIRLNHFLTALKDAANDTFNPADVLKAAANKFNLERLERIIKSVEEGRSVNRENSNDNGT</sequence>
<dbReference type="InterPro" id="IPR016024">
    <property type="entry name" value="ARM-type_fold"/>
</dbReference>
<comment type="subcellular location">
    <subcellularLocation>
        <location evidence="1">Golgi apparatus membrane</location>
        <topology evidence="1">Single-pass type II membrane protein</topology>
    </subcellularLocation>
    <subcellularLocation>
        <location evidence="12">Golgi apparatus</location>
        <location evidence="12">Golgi stack membrane</location>
        <topology evidence="12">Single-pass type II membrane protein</topology>
    </subcellularLocation>
</comment>
<evidence type="ECO:0000256" key="9">
    <source>
        <dbReference type="ARBA" id="ARBA00023034"/>
    </source>
</evidence>
<evidence type="ECO:0000256" key="11">
    <source>
        <dbReference type="ARBA" id="ARBA00023180"/>
    </source>
</evidence>
<evidence type="ECO:0000256" key="7">
    <source>
        <dbReference type="ARBA" id="ARBA00022968"/>
    </source>
</evidence>
<keyword evidence="6 12" id="KW-0812">Transmembrane</keyword>
<feature type="compositionally biased region" description="Basic and acidic residues" evidence="13">
    <location>
        <begin position="743"/>
        <end position="754"/>
    </location>
</feature>
<evidence type="ECO:0000256" key="2">
    <source>
        <dbReference type="ARBA" id="ARBA00004922"/>
    </source>
</evidence>
<dbReference type="Pfam" id="PF00852">
    <property type="entry name" value="Glyco_transf_10"/>
    <property type="match status" value="1"/>
</dbReference>
<dbReference type="InterPro" id="IPR001503">
    <property type="entry name" value="Glyco_trans_10"/>
</dbReference>
<evidence type="ECO:0000256" key="3">
    <source>
        <dbReference type="ARBA" id="ARBA00008919"/>
    </source>
</evidence>
<feature type="compositionally biased region" description="Basic and acidic residues" evidence="13">
    <location>
        <begin position="768"/>
        <end position="785"/>
    </location>
</feature>
<keyword evidence="10 12" id="KW-0472">Membrane</keyword>
<dbReference type="KEGG" id="cvn:111119322"/>
<name>A0A8B8CHA9_CRAVI</name>
<reference evidence="17" key="2">
    <citation type="submission" date="2025-08" db="UniProtKB">
        <authorList>
            <consortium name="RefSeq"/>
        </authorList>
    </citation>
    <scope>IDENTIFICATION</scope>
    <source>
        <tissue evidence="17">Whole sample</tissue>
    </source>
</reference>
<dbReference type="SUPFAM" id="SSF53756">
    <property type="entry name" value="UDP-Glycosyltransferase/glycogen phosphorylase"/>
    <property type="match status" value="1"/>
</dbReference>
<reference evidence="16" key="1">
    <citation type="submission" date="2024-06" db="UniProtKB">
        <authorList>
            <consortium name="RefSeq"/>
        </authorList>
    </citation>
    <scope>NUCLEOTIDE SEQUENCE [LARGE SCALE GENOMIC DNA]</scope>
</reference>
<evidence type="ECO:0000256" key="6">
    <source>
        <dbReference type="ARBA" id="ARBA00022692"/>
    </source>
</evidence>
<dbReference type="FunFam" id="3.40.50.11660:FF:000004">
    <property type="entry name" value="Glycoprotein 3-alpha-L-fucosyltransferase A"/>
    <property type="match status" value="1"/>
</dbReference>
<evidence type="ECO:0000256" key="4">
    <source>
        <dbReference type="ARBA" id="ARBA00022676"/>
    </source>
</evidence>
<gene>
    <name evidence="17" type="primary">LOC111119322</name>
</gene>
<comment type="pathway">
    <text evidence="2">Protein modification; protein glycosylation.</text>
</comment>
<comment type="similarity">
    <text evidence="3 12">Belongs to the glycosyltransferase 10 family.</text>
</comment>
<dbReference type="OrthoDB" id="427096at2759"/>
<proteinExistence type="inferred from homology"/>
<keyword evidence="8 12" id="KW-1133">Transmembrane helix</keyword>
<evidence type="ECO:0000259" key="15">
    <source>
        <dbReference type="Pfam" id="PF17039"/>
    </source>
</evidence>
<keyword evidence="11" id="KW-0325">Glycoprotein</keyword>
<keyword evidence="9 12" id="KW-0333">Golgi apparatus</keyword>
<feature type="domain" description="Fucosyltransferase C-terminal" evidence="14">
    <location>
        <begin position="244"/>
        <end position="386"/>
    </location>
</feature>
<dbReference type="Pfam" id="PF17039">
    <property type="entry name" value="Glyco_tran_10_N"/>
    <property type="match status" value="1"/>
</dbReference>
<dbReference type="InterPro" id="IPR038577">
    <property type="entry name" value="GT10-like_C_sf"/>
</dbReference>
<dbReference type="Gene3D" id="1.25.10.10">
    <property type="entry name" value="Leucine-rich Repeat Variant"/>
    <property type="match status" value="1"/>
</dbReference>
<feature type="compositionally biased region" description="Acidic residues" evidence="13">
    <location>
        <begin position="786"/>
        <end position="802"/>
    </location>
</feature>
<dbReference type="PANTHER" id="PTHR48438:SF1">
    <property type="entry name" value="ALPHA-(1,3)-FUCOSYLTRANSFERASE C-RELATED"/>
    <property type="match status" value="1"/>
</dbReference>
<keyword evidence="16" id="KW-1185">Reference proteome</keyword>
<dbReference type="GeneID" id="111119322"/>
<dbReference type="UniPathway" id="UPA00378"/>
<protein>
    <recommendedName>
        <fullName evidence="12">Fucosyltransferase</fullName>
        <ecNumber evidence="12">2.4.1.-</ecNumber>
    </recommendedName>
</protein>
<dbReference type="Gene3D" id="3.40.50.11660">
    <property type="entry name" value="Glycosyl transferase family 10, C-terminal domain"/>
    <property type="match status" value="1"/>
</dbReference>
<keyword evidence="7" id="KW-0735">Signal-anchor</keyword>
<keyword evidence="5 12" id="KW-0808">Transferase</keyword>
<evidence type="ECO:0000256" key="5">
    <source>
        <dbReference type="ARBA" id="ARBA00022679"/>
    </source>
</evidence>
<evidence type="ECO:0000259" key="14">
    <source>
        <dbReference type="Pfam" id="PF00852"/>
    </source>
</evidence>
<feature type="region of interest" description="Disordered" evidence="13">
    <location>
        <begin position="743"/>
        <end position="802"/>
    </location>
</feature>
<dbReference type="SUPFAM" id="SSF48371">
    <property type="entry name" value="ARM repeat"/>
    <property type="match status" value="1"/>
</dbReference>
<feature type="compositionally biased region" description="Polar residues" evidence="13">
    <location>
        <begin position="755"/>
        <end position="766"/>
    </location>
</feature>
<organism evidence="16 17">
    <name type="scientific">Crassostrea virginica</name>
    <name type="common">Eastern oyster</name>
    <dbReference type="NCBI Taxonomy" id="6565"/>
    <lineage>
        <taxon>Eukaryota</taxon>
        <taxon>Metazoa</taxon>
        <taxon>Spiralia</taxon>
        <taxon>Lophotrochozoa</taxon>
        <taxon>Mollusca</taxon>
        <taxon>Bivalvia</taxon>
        <taxon>Autobranchia</taxon>
        <taxon>Pteriomorphia</taxon>
        <taxon>Ostreida</taxon>
        <taxon>Ostreoidea</taxon>
        <taxon>Ostreidae</taxon>
        <taxon>Crassostrea</taxon>
    </lineage>
</organism>
<dbReference type="GO" id="GO:0008417">
    <property type="term" value="F:fucosyltransferase activity"/>
    <property type="evidence" value="ECO:0007669"/>
    <property type="project" value="InterPro"/>
</dbReference>
<dbReference type="GO" id="GO:0032580">
    <property type="term" value="C:Golgi cisterna membrane"/>
    <property type="evidence" value="ECO:0007669"/>
    <property type="project" value="UniProtKB-SubCell"/>
</dbReference>
<feature type="transmembrane region" description="Helical" evidence="12">
    <location>
        <begin position="7"/>
        <end position="25"/>
    </location>
</feature>
<dbReference type="InterPro" id="IPR031481">
    <property type="entry name" value="Glyco_tran_10_N"/>
</dbReference>
<dbReference type="GO" id="GO:0000139">
    <property type="term" value="C:Golgi membrane"/>
    <property type="evidence" value="ECO:0007669"/>
    <property type="project" value="UniProtKB-SubCell"/>
</dbReference>
<accession>A0A8B8CHA9</accession>
<dbReference type="InterPro" id="IPR011989">
    <property type="entry name" value="ARM-like"/>
</dbReference>
<evidence type="ECO:0000256" key="8">
    <source>
        <dbReference type="ARBA" id="ARBA00022989"/>
    </source>
</evidence>
<dbReference type="Proteomes" id="UP000694844">
    <property type="component" value="Chromosome 1"/>
</dbReference>
<feature type="domain" description="Fucosyltransferase N-terminal" evidence="15">
    <location>
        <begin position="120"/>
        <end position="222"/>
    </location>
</feature>
<dbReference type="PANTHER" id="PTHR48438">
    <property type="entry name" value="ALPHA-(1,3)-FUCOSYLTRANSFERASE C-RELATED"/>
    <property type="match status" value="1"/>
</dbReference>
<evidence type="ECO:0000256" key="12">
    <source>
        <dbReference type="RuleBase" id="RU003832"/>
    </source>
</evidence>
<dbReference type="AlphaFoldDB" id="A0A8B8CHA9"/>
<dbReference type="RefSeq" id="XP_022315095.1">
    <property type="nucleotide sequence ID" value="XM_022459387.1"/>
</dbReference>
<evidence type="ECO:0000256" key="1">
    <source>
        <dbReference type="ARBA" id="ARBA00004323"/>
    </source>
</evidence>
<keyword evidence="4 12" id="KW-0328">Glycosyltransferase</keyword>
<evidence type="ECO:0000313" key="17">
    <source>
        <dbReference type="RefSeq" id="XP_022315095.1"/>
    </source>
</evidence>
<dbReference type="EC" id="2.4.1.-" evidence="12"/>
<evidence type="ECO:0000256" key="13">
    <source>
        <dbReference type="SAM" id="MobiDB-lite"/>
    </source>
</evidence>
<evidence type="ECO:0000313" key="16">
    <source>
        <dbReference type="Proteomes" id="UP000694844"/>
    </source>
</evidence>
<dbReference type="InterPro" id="IPR055270">
    <property type="entry name" value="Glyco_tran_10_C"/>
</dbReference>
<evidence type="ECO:0000256" key="10">
    <source>
        <dbReference type="ARBA" id="ARBA00023136"/>
    </source>
</evidence>